<organism evidence="1 2">
    <name type="scientific">Leptospira weilii str. 2006001853</name>
    <dbReference type="NCBI Taxonomy" id="1001589"/>
    <lineage>
        <taxon>Bacteria</taxon>
        <taxon>Pseudomonadati</taxon>
        <taxon>Spirochaetota</taxon>
        <taxon>Spirochaetia</taxon>
        <taxon>Leptospirales</taxon>
        <taxon>Leptospiraceae</taxon>
        <taxon>Leptospira</taxon>
    </lineage>
</organism>
<dbReference type="AlphaFoldDB" id="A0A828Z662"/>
<sequence length="44" mass="4878">MISENRKECLTETGKPVKFQQRRISVLVSSAVISTASNPIKSKD</sequence>
<dbReference type="Proteomes" id="UP000001338">
    <property type="component" value="Unassembled WGS sequence"/>
</dbReference>
<evidence type="ECO:0000313" key="2">
    <source>
        <dbReference type="Proteomes" id="UP000001338"/>
    </source>
</evidence>
<proteinExistence type="predicted"/>
<dbReference type="EMBL" id="AFLV02000014">
    <property type="protein sequence ID" value="EKR65739.1"/>
    <property type="molecule type" value="Genomic_DNA"/>
</dbReference>
<reference evidence="1 2" key="1">
    <citation type="submission" date="2012-10" db="EMBL/GenBank/DDBJ databases">
        <authorList>
            <person name="Harkins D.M."/>
            <person name="Durkin A.S."/>
            <person name="Brinkac L.M."/>
            <person name="Haft D.H."/>
            <person name="Selengut J.D."/>
            <person name="Sanka R."/>
            <person name="DePew J."/>
            <person name="Purushe J."/>
            <person name="Whelen A.C."/>
            <person name="Vinetz J.M."/>
            <person name="Sutton G.G."/>
            <person name="Nierman W.C."/>
            <person name="Fouts D.E."/>
        </authorList>
    </citation>
    <scope>NUCLEOTIDE SEQUENCE [LARGE SCALE GENOMIC DNA]</scope>
    <source>
        <strain evidence="1 2">2006001853</strain>
    </source>
</reference>
<gene>
    <name evidence="1" type="ORF">LEP1GSC036_4710</name>
</gene>
<name>A0A828Z662_9LEPT</name>
<protein>
    <submittedName>
        <fullName evidence="1">Uncharacterized protein</fullName>
    </submittedName>
</protein>
<evidence type="ECO:0000313" key="1">
    <source>
        <dbReference type="EMBL" id="EKR65739.1"/>
    </source>
</evidence>
<accession>A0A828Z662</accession>
<comment type="caution">
    <text evidence="1">The sequence shown here is derived from an EMBL/GenBank/DDBJ whole genome shotgun (WGS) entry which is preliminary data.</text>
</comment>